<gene>
    <name evidence="2" type="ORF">jhhlp_008757</name>
</gene>
<dbReference type="EMBL" id="NLAX01001623">
    <property type="protein sequence ID" value="PKS05382.1"/>
    <property type="molecule type" value="Genomic_DNA"/>
</dbReference>
<dbReference type="AlphaFoldDB" id="A0A2N3MYY1"/>
<accession>A0A2N3MYY1</accession>
<dbReference type="SUPFAM" id="SSF89796">
    <property type="entry name" value="CoA-transferase family III (CaiB/BaiF)"/>
    <property type="match status" value="2"/>
</dbReference>
<protein>
    <submittedName>
        <fullName evidence="2">Uncharacterized protein</fullName>
    </submittedName>
</protein>
<name>A0A2N3MYY1_9PEZI</name>
<sequence>MAGDKHNNADYSSVQETKRLLQMICNRFSNEELSLPKAVLENLQNVVFTARRDLPYFPIPFKETETTAALKAVEGSVASCLVDLKAQAARKAAITVNLEKTTAFLFQTYLATVGGYGKLEPEAKAYIKDTDLLKAQSNPYRRMSANLYETKTPGEYYHIHGSLEASQTLDMIGLPPFRDDLKTHDDIVAVIEGAVRKFSTTELEEMNAARGQAGVPAMKYSDFIKTPHGKINEGALPWSVSSLETMTPATPLPQTDPRRPLAGIKVLELCRVIAGPVMGRILAEYGADVLKVTSPNLSDVPFFQIDVNMGKHTAELDLKTPEDRKTFEALLCDVDIVLDGYRPGAIEKLGYGASKLQEIAQARGKGIVYVNENCFGYQGEWAGRPGWQQIADCVSGVAWEQGKFMGLQEPVVPPFPISDYGTGCMGAIAALVGLYHRTTRGGSWHGKTSLLQYDLLLFKAGLYPDAVAKMLKDTMEPEFLALRHAHSVDQISGTALRGLKKHFPEFFSDDKIFEKWFSEKYNAEIVAVRPVVELEGALVEFQRASRPNGSDSASWDFGINGDKVIN</sequence>
<dbReference type="Proteomes" id="UP000233524">
    <property type="component" value="Unassembled WGS sequence"/>
</dbReference>
<dbReference type="STRING" id="41688.A0A2N3MYY1"/>
<comment type="caution">
    <text evidence="2">The sequence shown here is derived from an EMBL/GenBank/DDBJ whole genome shotgun (WGS) entry which is preliminary data.</text>
</comment>
<proteinExistence type="inferred from homology"/>
<dbReference type="InterPro" id="IPR052985">
    <property type="entry name" value="CoA-trans_III_biosynth/detox"/>
</dbReference>
<dbReference type="InterPro" id="IPR003673">
    <property type="entry name" value="CoA-Trfase_fam_III"/>
</dbReference>
<reference evidence="2 3" key="1">
    <citation type="journal article" date="2017" name="G3 (Bethesda)">
        <title>First Draft Genome Sequence of the Pathogenic Fungus Lomentospora prolificans (Formerly Scedosporium prolificans).</title>
        <authorList>
            <person name="Luo R."/>
            <person name="Zimin A."/>
            <person name="Workman R."/>
            <person name="Fan Y."/>
            <person name="Pertea G."/>
            <person name="Grossman N."/>
            <person name="Wear M.P."/>
            <person name="Jia B."/>
            <person name="Miller H."/>
            <person name="Casadevall A."/>
            <person name="Timp W."/>
            <person name="Zhang S.X."/>
            <person name="Salzberg S.L."/>
        </authorList>
    </citation>
    <scope>NUCLEOTIDE SEQUENCE [LARGE SCALE GENOMIC DNA]</scope>
    <source>
        <strain evidence="2 3">JHH-5317</strain>
    </source>
</reference>
<comment type="similarity">
    <text evidence="1">Belongs to the CoA-transferase III family.</text>
</comment>
<dbReference type="VEuPathDB" id="FungiDB:jhhlp_008757"/>
<dbReference type="OrthoDB" id="2308815at2759"/>
<dbReference type="InParanoid" id="A0A2N3MYY1"/>
<keyword evidence="3" id="KW-1185">Reference proteome</keyword>
<dbReference type="InterPro" id="IPR023606">
    <property type="entry name" value="CoA-Trfase_III_dom_1_sf"/>
</dbReference>
<dbReference type="GO" id="GO:0003824">
    <property type="term" value="F:catalytic activity"/>
    <property type="evidence" value="ECO:0007669"/>
    <property type="project" value="InterPro"/>
</dbReference>
<dbReference type="Gene3D" id="3.40.50.10540">
    <property type="entry name" value="Crotonobetainyl-coa:carnitine coa-transferase, domain 1"/>
    <property type="match status" value="1"/>
</dbReference>
<evidence type="ECO:0000256" key="1">
    <source>
        <dbReference type="ARBA" id="ARBA00008383"/>
    </source>
</evidence>
<dbReference type="PANTHER" id="PTHR48229">
    <property type="entry name" value="CAIB/BAIF FAMILY ENZYME (AFU_ORTHOLOGUE AFUA_1G05360)-RELATED"/>
    <property type="match status" value="1"/>
</dbReference>
<dbReference type="Pfam" id="PF02515">
    <property type="entry name" value="CoA_transf_3"/>
    <property type="match status" value="1"/>
</dbReference>
<evidence type="ECO:0000313" key="3">
    <source>
        <dbReference type="Proteomes" id="UP000233524"/>
    </source>
</evidence>
<evidence type="ECO:0000313" key="2">
    <source>
        <dbReference type="EMBL" id="PKS05382.1"/>
    </source>
</evidence>
<organism evidence="2 3">
    <name type="scientific">Lomentospora prolificans</name>
    <dbReference type="NCBI Taxonomy" id="41688"/>
    <lineage>
        <taxon>Eukaryota</taxon>
        <taxon>Fungi</taxon>
        <taxon>Dikarya</taxon>
        <taxon>Ascomycota</taxon>
        <taxon>Pezizomycotina</taxon>
        <taxon>Sordariomycetes</taxon>
        <taxon>Hypocreomycetidae</taxon>
        <taxon>Microascales</taxon>
        <taxon>Microascaceae</taxon>
        <taxon>Lomentospora</taxon>
    </lineage>
</organism>
<dbReference type="PANTHER" id="PTHR48229:SF1">
    <property type="entry name" value="ALPHA METHYLACYL-COA RACEMASE-RELATED"/>
    <property type="match status" value="1"/>
</dbReference>